<comment type="caution">
    <text evidence="1">The sequence shown here is derived from an EMBL/GenBank/DDBJ whole genome shotgun (WGS) entry which is preliminary data.</text>
</comment>
<evidence type="ECO:0000313" key="2">
    <source>
        <dbReference type="Proteomes" id="UP001529510"/>
    </source>
</evidence>
<proteinExistence type="predicted"/>
<evidence type="ECO:0000313" key="1">
    <source>
        <dbReference type="EMBL" id="KAL0185954.1"/>
    </source>
</evidence>
<feature type="non-terminal residue" evidence="1">
    <location>
        <position position="64"/>
    </location>
</feature>
<dbReference type="PANTHER" id="PTHR23240">
    <property type="entry name" value="DNA CROSS-LINK REPAIR PROTEIN PSO2/SNM1-RELATED"/>
    <property type="match status" value="1"/>
</dbReference>
<dbReference type="InterPro" id="IPR036866">
    <property type="entry name" value="RibonucZ/Hydroxyglut_hydro"/>
</dbReference>
<dbReference type="Gene3D" id="3.60.15.10">
    <property type="entry name" value="Ribonuclease Z/Hydroxyacylglutathione hydrolase-like"/>
    <property type="match status" value="1"/>
</dbReference>
<dbReference type="EMBL" id="JAMKFB020000008">
    <property type="protein sequence ID" value="KAL0185954.1"/>
    <property type="molecule type" value="Genomic_DNA"/>
</dbReference>
<keyword evidence="2" id="KW-1185">Reference proteome</keyword>
<dbReference type="PANTHER" id="PTHR23240:SF26">
    <property type="entry name" value="5' EXONUCLEASE APOLLO"/>
    <property type="match status" value="1"/>
</dbReference>
<dbReference type="Proteomes" id="UP001529510">
    <property type="component" value="Unassembled WGS sequence"/>
</dbReference>
<organism evidence="1 2">
    <name type="scientific">Cirrhinus mrigala</name>
    <name type="common">Mrigala</name>
    <dbReference type="NCBI Taxonomy" id="683832"/>
    <lineage>
        <taxon>Eukaryota</taxon>
        <taxon>Metazoa</taxon>
        <taxon>Chordata</taxon>
        <taxon>Craniata</taxon>
        <taxon>Vertebrata</taxon>
        <taxon>Euteleostomi</taxon>
        <taxon>Actinopterygii</taxon>
        <taxon>Neopterygii</taxon>
        <taxon>Teleostei</taxon>
        <taxon>Ostariophysi</taxon>
        <taxon>Cypriniformes</taxon>
        <taxon>Cyprinidae</taxon>
        <taxon>Labeoninae</taxon>
        <taxon>Labeonini</taxon>
        <taxon>Cirrhinus</taxon>
    </lineage>
</organism>
<gene>
    <name evidence="1" type="ORF">M9458_017624</name>
</gene>
<accession>A0ABD0QIK6</accession>
<dbReference type="SUPFAM" id="SSF56281">
    <property type="entry name" value="Metallo-hydrolase/oxidoreductase"/>
    <property type="match status" value="1"/>
</dbReference>
<protein>
    <recommendedName>
        <fullName evidence="3">Metallo-beta-lactamase domain-containing protein</fullName>
    </recommendedName>
</protein>
<name>A0ABD0QIK6_CIRMR</name>
<sequence length="64" mass="7366">MNGKVLPDTPIAVDCWQLRKCHHVRLFFLSHMHADHTSGLSSTWSHRPIYCSPLTAKLLQLKLK</sequence>
<reference evidence="1 2" key="1">
    <citation type="submission" date="2024-05" db="EMBL/GenBank/DDBJ databases">
        <title>Genome sequencing and assembly of Indian major carp, Cirrhinus mrigala (Hamilton, 1822).</title>
        <authorList>
            <person name="Mohindra V."/>
            <person name="Chowdhury L.M."/>
            <person name="Lal K."/>
            <person name="Jena J.K."/>
        </authorList>
    </citation>
    <scope>NUCLEOTIDE SEQUENCE [LARGE SCALE GENOMIC DNA]</scope>
    <source>
        <strain evidence="1">CM1030</strain>
        <tissue evidence="1">Blood</tissue>
    </source>
</reference>
<evidence type="ECO:0008006" key="3">
    <source>
        <dbReference type="Google" id="ProtNLM"/>
    </source>
</evidence>
<dbReference type="AlphaFoldDB" id="A0ABD0QIK6"/>